<sequence length="231" mass="25681">MGLRERKKLAAWRAISEAALRLFEEQGFEATTVEQIAAAANVSRATFFNYFAGKEAVVFDQDPEARERWRARLEARSPGEPLWESLAAIMIEVNTGLRERMPLMRRLKAQSPALARASQASGDQLRNDLQTWILTQMPGEDAMIAILQLNMALAASGAAYQSWKADEDFDTYIERLRTCLAVAGAGVADALGYDRTTSRLLRETGGTWSRYAAGEHRRAPTGWAPRRTGDS</sequence>
<evidence type="ECO:0000313" key="7">
    <source>
        <dbReference type="Proteomes" id="UP001183420"/>
    </source>
</evidence>
<keyword evidence="3" id="KW-0804">Transcription</keyword>
<dbReference type="EMBL" id="JAVREM010000121">
    <property type="protein sequence ID" value="MDT0323556.1"/>
    <property type="molecule type" value="Genomic_DNA"/>
</dbReference>
<dbReference type="PROSITE" id="PS01081">
    <property type="entry name" value="HTH_TETR_1"/>
    <property type="match status" value="1"/>
</dbReference>
<dbReference type="Pfam" id="PF00440">
    <property type="entry name" value="TetR_N"/>
    <property type="match status" value="1"/>
</dbReference>
<dbReference type="PANTHER" id="PTHR30055:SF238">
    <property type="entry name" value="MYCOFACTOCIN BIOSYNTHESIS TRANSCRIPTIONAL REGULATOR MFTR-RELATED"/>
    <property type="match status" value="1"/>
</dbReference>
<name>A0ABU2M141_9ACTN</name>
<dbReference type="PANTHER" id="PTHR30055">
    <property type="entry name" value="HTH-TYPE TRANSCRIPTIONAL REGULATOR RUTR"/>
    <property type="match status" value="1"/>
</dbReference>
<feature type="DNA-binding region" description="H-T-H motif" evidence="4">
    <location>
        <begin position="32"/>
        <end position="51"/>
    </location>
</feature>
<dbReference type="Gene3D" id="1.10.10.60">
    <property type="entry name" value="Homeodomain-like"/>
    <property type="match status" value="1"/>
</dbReference>
<proteinExistence type="predicted"/>
<dbReference type="InterPro" id="IPR050109">
    <property type="entry name" value="HTH-type_TetR-like_transc_reg"/>
</dbReference>
<dbReference type="Proteomes" id="UP001183420">
    <property type="component" value="Unassembled WGS sequence"/>
</dbReference>
<dbReference type="SUPFAM" id="SSF46689">
    <property type="entry name" value="Homeodomain-like"/>
    <property type="match status" value="1"/>
</dbReference>
<protein>
    <submittedName>
        <fullName evidence="6">Helix-turn-helix domain-containing protein</fullName>
    </submittedName>
</protein>
<dbReference type="InterPro" id="IPR009057">
    <property type="entry name" value="Homeodomain-like_sf"/>
</dbReference>
<feature type="domain" description="HTH tetR-type" evidence="5">
    <location>
        <begin position="9"/>
        <end position="69"/>
    </location>
</feature>
<evidence type="ECO:0000313" key="6">
    <source>
        <dbReference type="EMBL" id="MDT0323556.1"/>
    </source>
</evidence>
<evidence type="ECO:0000256" key="4">
    <source>
        <dbReference type="PROSITE-ProRule" id="PRU00335"/>
    </source>
</evidence>
<keyword evidence="2 4" id="KW-0238">DNA-binding</keyword>
<dbReference type="PROSITE" id="PS50977">
    <property type="entry name" value="HTH_TETR_2"/>
    <property type="match status" value="1"/>
</dbReference>
<evidence type="ECO:0000256" key="3">
    <source>
        <dbReference type="ARBA" id="ARBA00023163"/>
    </source>
</evidence>
<evidence type="ECO:0000259" key="5">
    <source>
        <dbReference type="PROSITE" id="PS50977"/>
    </source>
</evidence>
<reference evidence="7" key="1">
    <citation type="submission" date="2023-07" db="EMBL/GenBank/DDBJ databases">
        <title>30 novel species of actinomycetes from the DSMZ collection.</title>
        <authorList>
            <person name="Nouioui I."/>
        </authorList>
    </citation>
    <scope>NUCLEOTIDE SEQUENCE [LARGE SCALE GENOMIC DNA]</scope>
    <source>
        <strain evidence="7">DSM 44918</strain>
    </source>
</reference>
<dbReference type="RefSeq" id="WP_311604844.1">
    <property type="nucleotide sequence ID" value="NZ_JAVREM010000121.1"/>
</dbReference>
<comment type="caution">
    <text evidence="6">The sequence shown here is derived from an EMBL/GenBank/DDBJ whole genome shotgun (WGS) entry which is preliminary data.</text>
</comment>
<keyword evidence="7" id="KW-1185">Reference proteome</keyword>
<dbReference type="PRINTS" id="PR00455">
    <property type="entry name" value="HTHTETR"/>
</dbReference>
<keyword evidence="1" id="KW-0805">Transcription regulation</keyword>
<dbReference type="Gene3D" id="1.10.357.10">
    <property type="entry name" value="Tetracycline Repressor, domain 2"/>
    <property type="match status" value="1"/>
</dbReference>
<evidence type="ECO:0000256" key="1">
    <source>
        <dbReference type="ARBA" id="ARBA00023015"/>
    </source>
</evidence>
<organism evidence="6 7">
    <name type="scientific">Streptomyces millisiae</name>
    <dbReference type="NCBI Taxonomy" id="3075542"/>
    <lineage>
        <taxon>Bacteria</taxon>
        <taxon>Bacillati</taxon>
        <taxon>Actinomycetota</taxon>
        <taxon>Actinomycetes</taxon>
        <taxon>Kitasatosporales</taxon>
        <taxon>Streptomycetaceae</taxon>
        <taxon>Streptomyces</taxon>
    </lineage>
</organism>
<accession>A0ABU2M141</accession>
<dbReference type="InterPro" id="IPR023772">
    <property type="entry name" value="DNA-bd_HTH_TetR-type_CS"/>
</dbReference>
<dbReference type="InterPro" id="IPR001647">
    <property type="entry name" value="HTH_TetR"/>
</dbReference>
<gene>
    <name evidence="6" type="ORF">RNC47_35170</name>
</gene>
<evidence type="ECO:0000256" key="2">
    <source>
        <dbReference type="ARBA" id="ARBA00023125"/>
    </source>
</evidence>